<proteinExistence type="inferred from homology"/>
<dbReference type="TCDB" id="1.B.25.1.26">
    <property type="family name" value="the outer membrane porin (opr) family"/>
</dbReference>
<evidence type="ECO:0000256" key="2">
    <source>
        <dbReference type="ARBA" id="ARBA00022448"/>
    </source>
</evidence>
<keyword evidence="6" id="KW-1185">Reference proteome</keyword>
<accession>E4TWX6</accession>
<feature type="signal peptide" evidence="4">
    <location>
        <begin position="1"/>
        <end position="20"/>
    </location>
</feature>
<sequence length="456" mass="50663">MTKLSLAAALLLGSAVFASAADNLVSAFKEGKLDGRLRAQYFVTDWDNDAKYSATGFAVGGSLIYKTAPLYGFSFGTGLYTTQNPGGWTDAEDGKNANTSKDLFARGPGSAYDYGDGYAVLAQAYLQYDIAKSKIRAGRMLVSNPWMSPNDTKMIPVAFEGVDFVSNDLLNTTVQLDYIDKIKERGMDYFGNMAETLDTPSKISSYYDTGYGTATHRHGDAPDVTVFGIKNRSFDNLELEGWVMHWPDLVDHLRLEANYAFEAGDVILGLGGLYMQQYDKGAGDIILPKTNNYDSDNSVDTNLWALRATANYRAAKFLLATSHTDSGADMIAPWRGFPTQGYTRSMTQTDWNANTTAYKAEFDYDFDAIVAGMSTMLSYAYYDRDPSKKPYQSMTDRAFGNGDTHQWNFDILYKLAGDWKGTELKARLMDQNNDKTALATAETSNQEMRLEINYRF</sequence>
<dbReference type="RefSeq" id="WP_013460014.1">
    <property type="nucleotide sequence ID" value="NC_014762.1"/>
</dbReference>
<dbReference type="OrthoDB" id="5332765at2"/>
<dbReference type="GO" id="GO:0016020">
    <property type="term" value="C:membrane"/>
    <property type="evidence" value="ECO:0007669"/>
    <property type="project" value="InterPro"/>
</dbReference>
<dbReference type="Proteomes" id="UP000008721">
    <property type="component" value="Chromosome"/>
</dbReference>
<dbReference type="STRING" id="709032.Sulku_1154"/>
<dbReference type="PANTHER" id="PTHR34596:SF2">
    <property type="entry name" value="CHITOPORIN"/>
    <property type="match status" value="1"/>
</dbReference>
<keyword evidence="2" id="KW-0813">Transport</keyword>
<dbReference type="InterPro" id="IPR023614">
    <property type="entry name" value="Porin_dom_sf"/>
</dbReference>
<reference evidence="5 6" key="1">
    <citation type="journal article" date="2012" name="Stand. Genomic Sci.">
        <title>Complete genome sequence of the sulfur compounds oxidizing chemolithoautotroph Sulfuricurvum kujiense type strain (YK-1(T)).</title>
        <authorList>
            <person name="Han C."/>
            <person name="Kotsyurbenko O."/>
            <person name="Chertkov O."/>
            <person name="Held B."/>
            <person name="Lapidus A."/>
            <person name="Nolan M."/>
            <person name="Lucas S."/>
            <person name="Hammon N."/>
            <person name="Deshpande S."/>
            <person name="Cheng J.F."/>
            <person name="Tapia R."/>
            <person name="Goodwin L.A."/>
            <person name="Pitluck S."/>
            <person name="Liolios K."/>
            <person name="Pagani I."/>
            <person name="Ivanova N."/>
            <person name="Mavromatis K."/>
            <person name="Mikhailova N."/>
            <person name="Pati A."/>
            <person name="Chen A."/>
            <person name="Palaniappan K."/>
            <person name="Land M."/>
            <person name="Hauser L."/>
            <person name="Chang Y.J."/>
            <person name="Jeffries C.D."/>
            <person name="Brambilla E.M."/>
            <person name="Rohde M."/>
            <person name="Spring S."/>
            <person name="Sikorski J."/>
            <person name="Goker M."/>
            <person name="Woyke T."/>
            <person name="Bristow J."/>
            <person name="Eisen J.A."/>
            <person name="Markowitz V."/>
            <person name="Hugenholtz P."/>
            <person name="Kyrpides N.C."/>
            <person name="Klenk H.P."/>
            <person name="Detter J.C."/>
        </authorList>
    </citation>
    <scope>NUCLEOTIDE SEQUENCE [LARGE SCALE GENOMIC DNA]</scope>
    <source>
        <strain evidence="6">ATCC BAA-921 / DSM 16994 / JCM 11577 / YK-1</strain>
    </source>
</reference>
<evidence type="ECO:0000256" key="4">
    <source>
        <dbReference type="SAM" id="SignalP"/>
    </source>
</evidence>
<organism evidence="5 6">
    <name type="scientific">Sulfuricurvum kujiense (strain ATCC BAA-921 / DSM 16994 / JCM 11577 / YK-1)</name>
    <dbReference type="NCBI Taxonomy" id="709032"/>
    <lineage>
        <taxon>Bacteria</taxon>
        <taxon>Pseudomonadati</taxon>
        <taxon>Campylobacterota</taxon>
        <taxon>Epsilonproteobacteria</taxon>
        <taxon>Campylobacterales</taxon>
        <taxon>Sulfurimonadaceae</taxon>
        <taxon>Sulfuricurvum</taxon>
    </lineage>
</organism>
<dbReference type="AlphaFoldDB" id="E4TWX6"/>
<dbReference type="InterPro" id="IPR005318">
    <property type="entry name" value="OM_porin_bac"/>
</dbReference>
<dbReference type="EMBL" id="CP002355">
    <property type="protein sequence ID" value="ADR33817.1"/>
    <property type="molecule type" value="Genomic_DNA"/>
</dbReference>
<dbReference type="Gene3D" id="2.40.160.10">
    <property type="entry name" value="Porin"/>
    <property type="match status" value="1"/>
</dbReference>
<dbReference type="GO" id="GO:0015288">
    <property type="term" value="F:porin activity"/>
    <property type="evidence" value="ECO:0007669"/>
    <property type="project" value="TreeGrafter"/>
</dbReference>
<keyword evidence="3 4" id="KW-0732">Signal</keyword>
<evidence type="ECO:0000256" key="3">
    <source>
        <dbReference type="ARBA" id="ARBA00022729"/>
    </source>
</evidence>
<dbReference type="eggNOG" id="COG4773">
    <property type="taxonomic scope" value="Bacteria"/>
</dbReference>
<evidence type="ECO:0000313" key="5">
    <source>
        <dbReference type="EMBL" id="ADR33817.1"/>
    </source>
</evidence>
<dbReference type="HOGENOM" id="CLU_554247_0_0_7"/>
<dbReference type="PANTHER" id="PTHR34596">
    <property type="entry name" value="CHITOPORIN"/>
    <property type="match status" value="1"/>
</dbReference>
<evidence type="ECO:0000313" key="6">
    <source>
        <dbReference type="Proteomes" id="UP000008721"/>
    </source>
</evidence>
<dbReference type="KEGG" id="sku:Sulku_1154"/>
<comment type="similarity">
    <text evidence="1">Belongs to the outer membrane porin (Opr) (TC 1.B.25) family.</text>
</comment>
<gene>
    <name evidence="5" type="ordered locus">Sulku_1154</name>
</gene>
<dbReference type="Pfam" id="PF03573">
    <property type="entry name" value="OprD"/>
    <property type="match status" value="1"/>
</dbReference>
<protein>
    <submittedName>
        <fullName evidence="5">Outer membrane porin</fullName>
    </submittedName>
</protein>
<feature type="chain" id="PRO_5003190220" evidence="4">
    <location>
        <begin position="21"/>
        <end position="456"/>
    </location>
</feature>
<evidence type="ECO:0000256" key="1">
    <source>
        <dbReference type="ARBA" id="ARBA00009075"/>
    </source>
</evidence>
<name>E4TWX6_SULKY</name>